<protein>
    <recommendedName>
        <fullName evidence="3">Mobilization protein</fullName>
    </recommendedName>
</protein>
<dbReference type="Proteomes" id="UP000672602">
    <property type="component" value="Unassembled WGS sequence"/>
</dbReference>
<organism evidence="1 2">
    <name type="scientific">Marivibrio halodurans</name>
    <dbReference type="NCBI Taxonomy" id="2039722"/>
    <lineage>
        <taxon>Bacteria</taxon>
        <taxon>Pseudomonadati</taxon>
        <taxon>Pseudomonadota</taxon>
        <taxon>Alphaproteobacteria</taxon>
        <taxon>Rhodospirillales</taxon>
        <taxon>Rhodospirillaceae</taxon>
        <taxon>Marivibrio</taxon>
    </lineage>
</organism>
<evidence type="ECO:0000313" key="2">
    <source>
        <dbReference type="Proteomes" id="UP000672602"/>
    </source>
</evidence>
<comment type="caution">
    <text evidence="1">The sequence shown here is derived from an EMBL/GenBank/DDBJ whole genome shotgun (WGS) entry which is preliminary data.</text>
</comment>
<keyword evidence="2" id="KW-1185">Reference proteome</keyword>
<dbReference type="RefSeq" id="WP_210683416.1">
    <property type="nucleotide sequence ID" value="NZ_JAGMWN010000011.1"/>
</dbReference>
<accession>A0A8J7S214</accession>
<reference evidence="1" key="1">
    <citation type="submission" date="2021-04" db="EMBL/GenBank/DDBJ databases">
        <authorList>
            <person name="Zhang D.-C."/>
        </authorList>
    </citation>
    <scope>NUCLEOTIDE SEQUENCE</scope>
    <source>
        <strain evidence="1">CGMCC 1.15697</strain>
    </source>
</reference>
<name>A0A8J7S214_9PROT</name>
<proteinExistence type="predicted"/>
<evidence type="ECO:0000313" key="1">
    <source>
        <dbReference type="EMBL" id="MBP5858830.1"/>
    </source>
</evidence>
<gene>
    <name evidence="1" type="ORF">KAJ83_17560</name>
</gene>
<dbReference type="EMBL" id="JAGMWN010000011">
    <property type="protein sequence ID" value="MBP5858830.1"/>
    <property type="molecule type" value="Genomic_DNA"/>
</dbReference>
<sequence length="135" mass="14359">MSASKPFKSAASGRPGRPAPFSIRLSADERAYLERKAGNRLLGRYIRAKLLGDAETRRKAARVPAIDYAMLGQVLAALGKSELATHLCLLAAAAEAGRLELAEQDRAALKDACEDVREVRALLVSALGLKSGGRS</sequence>
<evidence type="ECO:0008006" key="3">
    <source>
        <dbReference type="Google" id="ProtNLM"/>
    </source>
</evidence>
<dbReference type="AlphaFoldDB" id="A0A8J7S214"/>